<keyword evidence="4" id="KW-1185">Reference proteome</keyword>
<evidence type="ECO:0000256" key="1">
    <source>
        <dbReference type="SAM" id="MobiDB-lite"/>
    </source>
</evidence>
<gene>
    <name evidence="3" type="ORF">OG517_23370</name>
</gene>
<dbReference type="Proteomes" id="UP001432039">
    <property type="component" value="Chromosome"/>
</dbReference>
<accession>A0ABZ1TH19</accession>
<feature type="transmembrane region" description="Helical" evidence="2">
    <location>
        <begin position="6"/>
        <end position="29"/>
    </location>
</feature>
<feature type="region of interest" description="Disordered" evidence="1">
    <location>
        <begin position="31"/>
        <end position="70"/>
    </location>
</feature>
<proteinExistence type="predicted"/>
<dbReference type="RefSeq" id="WP_328962944.1">
    <property type="nucleotide sequence ID" value="NZ_CP108090.1"/>
</dbReference>
<keyword evidence="2" id="KW-0472">Membrane</keyword>
<keyword evidence="2" id="KW-1133">Transmembrane helix</keyword>
<organism evidence="3 4">
    <name type="scientific">Streptomyces virginiae</name>
    <name type="common">Streptomyces cinnamonensis</name>
    <dbReference type="NCBI Taxonomy" id="1961"/>
    <lineage>
        <taxon>Bacteria</taxon>
        <taxon>Bacillati</taxon>
        <taxon>Actinomycetota</taxon>
        <taxon>Actinomycetes</taxon>
        <taxon>Kitasatosporales</taxon>
        <taxon>Streptomycetaceae</taxon>
        <taxon>Streptomyces</taxon>
    </lineage>
</organism>
<feature type="compositionally biased region" description="Polar residues" evidence="1">
    <location>
        <begin position="48"/>
        <end position="61"/>
    </location>
</feature>
<keyword evidence="2" id="KW-0812">Transmembrane</keyword>
<dbReference type="EMBL" id="CP108090">
    <property type="protein sequence ID" value="WUQ14127.1"/>
    <property type="molecule type" value="Genomic_DNA"/>
</dbReference>
<evidence type="ECO:0000313" key="3">
    <source>
        <dbReference type="EMBL" id="WUQ14127.1"/>
    </source>
</evidence>
<protein>
    <submittedName>
        <fullName evidence="3">Uncharacterized protein</fullName>
    </submittedName>
</protein>
<name>A0ABZ1TH19_STRVG</name>
<evidence type="ECO:0000256" key="2">
    <source>
        <dbReference type="SAM" id="Phobius"/>
    </source>
</evidence>
<evidence type="ECO:0000313" key="4">
    <source>
        <dbReference type="Proteomes" id="UP001432039"/>
    </source>
</evidence>
<reference evidence="3" key="1">
    <citation type="submission" date="2022-10" db="EMBL/GenBank/DDBJ databases">
        <title>The complete genomes of actinobacterial strains from the NBC collection.</title>
        <authorList>
            <person name="Joergensen T.S."/>
            <person name="Alvarez Arevalo M."/>
            <person name="Sterndorff E.B."/>
            <person name="Faurdal D."/>
            <person name="Vuksanovic O."/>
            <person name="Mourched A.-S."/>
            <person name="Charusanti P."/>
            <person name="Shaw S."/>
            <person name="Blin K."/>
            <person name="Weber T."/>
        </authorList>
    </citation>
    <scope>NUCLEOTIDE SEQUENCE</scope>
    <source>
        <strain evidence="3">NBC_00248</strain>
    </source>
</reference>
<sequence length="70" mass="8132">MNGWAWAGLGLTVWIALGALLSLALGRLVRHGEQQTRHDRRDRKARQTAVQRPSWAHNTPTSRRRRSHRR</sequence>